<dbReference type="OrthoDB" id="9342777at2"/>
<keyword evidence="1" id="KW-0472">Membrane</keyword>
<reference evidence="2 3" key="1">
    <citation type="submission" date="2017-05" db="EMBL/GenBank/DDBJ databases">
        <authorList>
            <person name="Varghese N."/>
            <person name="Submissions S."/>
        </authorList>
    </citation>
    <scope>NUCLEOTIDE SEQUENCE [LARGE SCALE GENOMIC DNA]</scope>
    <source>
        <strain evidence="2 3">DSM 45474</strain>
    </source>
</reference>
<dbReference type="Pfam" id="PF19136">
    <property type="entry name" value="DUF5819"/>
    <property type="match status" value="1"/>
</dbReference>
<dbReference type="InterPro" id="IPR043857">
    <property type="entry name" value="DUF5819"/>
</dbReference>
<dbReference type="Proteomes" id="UP000315636">
    <property type="component" value="Unassembled WGS sequence"/>
</dbReference>
<dbReference type="AlphaFoldDB" id="A0A521EAL2"/>
<organism evidence="2 3">
    <name type="scientific">Melghirimyces algeriensis</name>
    <dbReference type="NCBI Taxonomy" id="910412"/>
    <lineage>
        <taxon>Bacteria</taxon>
        <taxon>Bacillati</taxon>
        <taxon>Bacillota</taxon>
        <taxon>Bacilli</taxon>
        <taxon>Bacillales</taxon>
        <taxon>Thermoactinomycetaceae</taxon>
        <taxon>Melghirimyces</taxon>
    </lineage>
</organism>
<evidence type="ECO:0000313" key="2">
    <source>
        <dbReference type="EMBL" id="SMO80822.1"/>
    </source>
</evidence>
<keyword evidence="1" id="KW-1133">Transmembrane helix</keyword>
<dbReference type="EMBL" id="FXTI01000008">
    <property type="protein sequence ID" value="SMO80822.1"/>
    <property type="molecule type" value="Genomic_DNA"/>
</dbReference>
<accession>A0A521EAL2</accession>
<protein>
    <submittedName>
        <fullName evidence="2">Uncharacterized protein</fullName>
    </submittedName>
</protein>
<dbReference type="RefSeq" id="WP_142506094.1">
    <property type="nucleotide sequence ID" value="NZ_FXTI01000008.1"/>
</dbReference>
<proteinExistence type="predicted"/>
<keyword evidence="1" id="KW-0812">Transmembrane</keyword>
<gene>
    <name evidence="2" type="ORF">SAMN06264849_108135</name>
</gene>
<keyword evidence="3" id="KW-1185">Reference proteome</keyword>
<sequence length="204" mass="24280">MLQKAKKYFLISWVFLMWGGLLIHFALTSLYLTPNNPLKENVKFPLYFYMESLFSQNWKLFAPNPTSQNASLELTAKVWDESHRKWIVKDWVSITNETIRPIQTYRLNKNAYILDLHLKAADKFRSDSLESERIGRQMLQSIAIREAKEIWKGQRIKAVRVRAVYATIPPYEKRDQKSSEWRIERKDTGWMDYSPQKDQKEGMK</sequence>
<evidence type="ECO:0000256" key="1">
    <source>
        <dbReference type="SAM" id="Phobius"/>
    </source>
</evidence>
<feature type="transmembrane region" description="Helical" evidence="1">
    <location>
        <begin position="9"/>
        <end position="32"/>
    </location>
</feature>
<name>A0A521EAL2_9BACL</name>
<evidence type="ECO:0000313" key="3">
    <source>
        <dbReference type="Proteomes" id="UP000315636"/>
    </source>
</evidence>